<feature type="region of interest" description="Disordered" evidence="1">
    <location>
        <begin position="1"/>
        <end position="21"/>
    </location>
</feature>
<dbReference type="AlphaFoldDB" id="A0A427BAY2"/>
<sequence length="111" mass="12646">MGGAGERRELYRGRRQKAKVRRNPKVYRYPDAELSCTHRNLYADTSAAVSLSIGKRLHRRMRISSNFSISEQGRPPVRNGVGFSCSLNHVGQRSSPTWIAAQHAPQRQTRR</sequence>
<evidence type="ECO:0000313" key="2">
    <source>
        <dbReference type="EMBL" id="RRT85652.1"/>
    </source>
</evidence>
<dbReference type="Proteomes" id="UP000287651">
    <property type="component" value="Unassembled WGS sequence"/>
</dbReference>
<evidence type="ECO:0000256" key="1">
    <source>
        <dbReference type="SAM" id="MobiDB-lite"/>
    </source>
</evidence>
<dbReference type="EMBL" id="AMZH03000083">
    <property type="protein sequence ID" value="RRT85652.1"/>
    <property type="molecule type" value="Genomic_DNA"/>
</dbReference>
<comment type="caution">
    <text evidence="2">The sequence shown here is derived from an EMBL/GenBank/DDBJ whole genome shotgun (WGS) entry which is preliminary data.</text>
</comment>
<name>A0A427BAY2_ENSVE</name>
<organism evidence="2 3">
    <name type="scientific">Ensete ventricosum</name>
    <name type="common">Abyssinian banana</name>
    <name type="synonym">Musa ensete</name>
    <dbReference type="NCBI Taxonomy" id="4639"/>
    <lineage>
        <taxon>Eukaryota</taxon>
        <taxon>Viridiplantae</taxon>
        <taxon>Streptophyta</taxon>
        <taxon>Embryophyta</taxon>
        <taxon>Tracheophyta</taxon>
        <taxon>Spermatophyta</taxon>
        <taxon>Magnoliopsida</taxon>
        <taxon>Liliopsida</taxon>
        <taxon>Zingiberales</taxon>
        <taxon>Musaceae</taxon>
        <taxon>Ensete</taxon>
    </lineage>
</organism>
<gene>
    <name evidence="2" type="ORF">B296_00001064</name>
</gene>
<feature type="compositionally biased region" description="Basic and acidic residues" evidence="1">
    <location>
        <begin position="1"/>
        <end position="12"/>
    </location>
</feature>
<reference evidence="2 3" key="1">
    <citation type="journal article" date="2014" name="Agronomy (Basel)">
        <title>A Draft Genome Sequence for Ensete ventricosum, the Drought-Tolerant Tree Against Hunger.</title>
        <authorList>
            <person name="Harrison J."/>
            <person name="Moore K.A."/>
            <person name="Paszkiewicz K."/>
            <person name="Jones T."/>
            <person name="Grant M."/>
            <person name="Ambacheew D."/>
            <person name="Muzemil S."/>
            <person name="Studholme D.J."/>
        </authorList>
    </citation>
    <scope>NUCLEOTIDE SEQUENCE [LARGE SCALE GENOMIC DNA]</scope>
</reference>
<feature type="region of interest" description="Disordered" evidence="1">
    <location>
        <begin position="90"/>
        <end position="111"/>
    </location>
</feature>
<evidence type="ECO:0000313" key="3">
    <source>
        <dbReference type="Proteomes" id="UP000287651"/>
    </source>
</evidence>
<accession>A0A427BAY2</accession>
<proteinExistence type="predicted"/>
<protein>
    <submittedName>
        <fullName evidence="2">Uncharacterized protein</fullName>
    </submittedName>
</protein>